<evidence type="ECO:0000313" key="2">
    <source>
        <dbReference type="Proteomes" id="UP000298663"/>
    </source>
</evidence>
<proteinExistence type="predicted"/>
<keyword evidence="2" id="KW-1185">Reference proteome</keyword>
<organism evidence="1 2">
    <name type="scientific">Steinernema carpocapsae</name>
    <name type="common">Entomopathogenic nematode</name>
    <dbReference type="NCBI Taxonomy" id="34508"/>
    <lineage>
        <taxon>Eukaryota</taxon>
        <taxon>Metazoa</taxon>
        <taxon>Ecdysozoa</taxon>
        <taxon>Nematoda</taxon>
        <taxon>Chromadorea</taxon>
        <taxon>Rhabditida</taxon>
        <taxon>Tylenchina</taxon>
        <taxon>Panagrolaimomorpha</taxon>
        <taxon>Strongyloidoidea</taxon>
        <taxon>Steinernematidae</taxon>
        <taxon>Steinernema</taxon>
    </lineage>
</organism>
<evidence type="ECO:0000313" key="1">
    <source>
        <dbReference type="EMBL" id="TKR61711.1"/>
    </source>
</evidence>
<accession>A0A4U5LZD4</accession>
<gene>
    <name evidence="1" type="ORF">L596_028791</name>
</gene>
<dbReference type="SUPFAM" id="SSF52129">
    <property type="entry name" value="Caspase-like"/>
    <property type="match status" value="1"/>
</dbReference>
<reference evidence="1 2" key="1">
    <citation type="journal article" date="2015" name="Genome Biol.">
        <title>Comparative genomics of Steinernema reveals deeply conserved gene regulatory networks.</title>
        <authorList>
            <person name="Dillman A.R."/>
            <person name="Macchietto M."/>
            <person name="Porter C.F."/>
            <person name="Rogers A."/>
            <person name="Williams B."/>
            <person name="Antoshechkin I."/>
            <person name="Lee M.M."/>
            <person name="Goodwin Z."/>
            <person name="Lu X."/>
            <person name="Lewis E.E."/>
            <person name="Goodrich-Blair H."/>
            <person name="Stock S.P."/>
            <person name="Adams B.J."/>
            <person name="Sternberg P.W."/>
            <person name="Mortazavi A."/>
        </authorList>
    </citation>
    <scope>NUCLEOTIDE SEQUENCE [LARGE SCALE GENOMIC DNA]</scope>
    <source>
        <strain evidence="1 2">ALL</strain>
    </source>
</reference>
<dbReference type="AlphaFoldDB" id="A0A4U5LZD4"/>
<dbReference type="Proteomes" id="UP000298663">
    <property type="component" value="Unassembled WGS sequence"/>
</dbReference>
<dbReference type="InterPro" id="IPR029030">
    <property type="entry name" value="Caspase-like_dom_sf"/>
</dbReference>
<sequence>MEHRERKLKWCVYFAQHHQMRYSSAKGIMNLPAQIRRFNAKAEENGFGVLFILGHGFEGGFKCQGGHSMPFEQLGQLMRGPVPRFVILNSCRGIGRPPHRLFHKVVREYYPFPYEIVDQLSRHVVVLHK</sequence>
<reference evidence="1 2" key="2">
    <citation type="journal article" date="2019" name="G3 (Bethesda)">
        <title>Hybrid Assembly of the Genome of the Entomopathogenic Nematode Steinernema carpocapsae Identifies the X-Chromosome.</title>
        <authorList>
            <person name="Serra L."/>
            <person name="Macchietto M."/>
            <person name="Macias-Munoz A."/>
            <person name="McGill C.J."/>
            <person name="Rodriguez I.M."/>
            <person name="Rodriguez B."/>
            <person name="Murad R."/>
            <person name="Mortazavi A."/>
        </authorList>
    </citation>
    <scope>NUCLEOTIDE SEQUENCE [LARGE SCALE GENOMIC DNA]</scope>
    <source>
        <strain evidence="1 2">ALL</strain>
    </source>
</reference>
<protein>
    <submittedName>
        <fullName evidence="1">Uncharacterized protein</fullName>
    </submittedName>
</protein>
<comment type="caution">
    <text evidence="1">The sequence shown here is derived from an EMBL/GenBank/DDBJ whole genome shotgun (WGS) entry which is preliminary data.</text>
</comment>
<name>A0A4U5LZD4_STECR</name>
<dbReference type="EMBL" id="AZBU02000011">
    <property type="protein sequence ID" value="TKR61711.1"/>
    <property type="molecule type" value="Genomic_DNA"/>
</dbReference>